<evidence type="ECO:0000256" key="1">
    <source>
        <dbReference type="SAM" id="Phobius"/>
    </source>
</evidence>
<dbReference type="AlphaFoldDB" id="A0A0E9PHW0"/>
<proteinExistence type="predicted"/>
<organism evidence="2">
    <name type="scientific">Anguilla anguilla</name>
    <name type="common">European freshwater eel</name>
    <name type="synonym">Muraena anguilla</name>
    <dbReference type="NCBI Taxonomy" id="7936"/>
    <lineage>
        <taxon>Eukaryota</taxon>
        <taxon>Metazoa</taxon>
        <taxon>Chordata</taxon>
        <taxon>Craniata</taxon>
        <taxon>Vertebrata</taxon>
        <taxon>Euteleostomi</taxon>
        <taxon>Actinopterygii</taxon>
        <taxon>Neopterygii</taxon>
        <taxon>Teleostei</taxon>
        <taxon>Anguilliformes</taxon>
        <taxon>Anguillidae</taxon>
        <taxon>Anguilla</taxon>
    </lineage>
</organism>
<evidence type="ECO:0000313" key="2">
    <source>
        <dbReference type="EMBL" id="JAH03675.1"/>
    </source>
</evidence>
<reference evidence="2" key="1">
    <citation type="submission" date="2014-11" db="EMBL/GenBank/DDBJ databases">
        <authorList>
            <person name="Amaro Gonzalez C."/>
        </authorList>
    </citation>
    <scope>NUCLEOTIDE SEQUENCE</scope>
</reference>
<accession>A0A0E9PHW0</accession>
<name>A0A0E9PHW0_ANGAN</name>
<dbReference type="EMBL" id="GBXM01104902">
    <property type="protein sequence ID" value="JAH03675.1"/>
    <property type="molecule type" value="Transcribed_RNA"/>
</dbReference>
<keyword evidence="1" id="KW-0812">Transmembrane</keyword>
<keyword evidence="1" id="KW-1133">Transmembrane helix</keyword>
<reference evidence="2" key="2">
    <citation type="journal article" date="2015" name="Fish Shellfish Immunol.">
        <title>Early steps in the European eel (Anguilla anguilla)-Vibrio vulnificus interaction in the gills: Role of the RtxA13 toxin.</title>
        <authorList>
            <person name="Callol A."/>
            <person name="Pajuelo D."/>
            <person name="Ebbesson L."/>
            <person name="Teles M."/>
            <person name="MacKenzie S."/>
            <person name="Amaro C."/>
        </authorList>
    </citation>
    <scope>NUCLEOTIDE SEQUENCE</scope>
</reference>
<feature type="transmembrane region" description="Helical" evidence="1">
    <location>
        <begin position="29"/>
        <end position="48"/>
    </location>
</feature>
<keyword evidence="1" id="KW-0472">Membrane</keyword>
<sequence>MFTLYCTTINFNLMHWLINKRRNNKSLHISEQTWLISLIFVYVLLLLISPSTS</sequence>
<protein>
    <submittedName>
        <fullName evidence="2">Uncharacterized protein</fullName>
    </submittedName>
</protein>